<keyword evidence="1" id="KW-0175">Coiled coil</keyword>
<dbReference type="SUPFAM" id="SSF101447">
    <property type="entry name" value="Formin homology 2 domain (FH2 domain)"/>
    <property type="match status" value="1"/>
</dbReference>
<feature type="compositionally biased region" description="Polar residues" evidence="2">
    <location>
        <begin position="307"/>
        <end position="327"/>
    </location>
</feature>
<reference evidence="4 5" key="1">
    <citation type="submission" date="2023-04" db="EMBL/GenBank/DDBJ databases">
        <title>Genome of Basidiobolus ranarum AG-B5.</title>
        <authorList>
            <person name="Stajich J.E."/>
            <person name="Carter-House D."/>
            <person name="Gryganskyi A."/>
        </authorList>
    </citation>
    <scope>NUCLEOTIDE SEQUENCE [LARGE SCALE GENOMIC DNA]</scope>
    <source>
        <strain evidence="4 5">AG-B5</strain>
    </source>
</reference>
<dbReference type="Pfam" id="PF02181">
    <property type="entry name" value="FH2"/>
    <property type="match status" value="1"/>
</dbReference>
<comment type="caution">
    <text evidence="4">The sequence shown here is derived from an EMBL/GenBank/DDBJ whole genome shotgun (WGS) entry which is preliminary data.</text>
</comment>
<dbReference type="Gene3D" id="6.10.30.50">
    <property type="match status" value="1"/>
</dbReference>
<evidence type="ECO:0000259" key="3">
    <source>
        <dbReference type="PROSITE" id="PS51444"/>
    </source>
</evidence>
<evidence type="ECO:0000256" key="1">
    <source>
        <dbReference type="SAM" id="Coils"/>
    </source>
</evidence>
<protein>
    <recommendedName>
        <fullName evidence="3">FH2 domain-containing protein</fullName>
    </recommendedName>
</protein>
<keyword evidence="5" id="KW-1185">Reference proteome</keyword>
<dbReference type="InterPro" id="IPR051425">
    <property type="entry name" value="Formin_Homology"/>
</dbReference>
<dbReference type="SMART" id="SM00498">
    <property type="entry name" value="FH2"/>
    <property type="match status" value="1"/>
</dbReference>
<feature type="compositionally biased region" description="Pro residues" evidence="2">
    <location>
        <begin position="350"/>
        <end position="361"/>
    </location>
</feature>
<feature type="compositionally biased region" description="Basic and acidic residues" evidence="2">
    <location>
        <begin position="204"/>
        <end position="216"/>
    </location>
</feature>
<evidence type="ECO:0000313" key="4">
    <source>
        <dbReference type="EMBL" id="KAK9694040.1"/>
    </source>
</evidence>
<feature type="region of interest" description="Disordered" evidence="2">
    <location>
        <begin position="280"/>
        <end position="382"/>
    </location>
</feature>
<accession>A0ABR2VQJ4</accession>
<feature type="compositionally biased region" description="Pro residues" evidence="2">
    <location>
        <begin position="288"/>
        <end position="305"/>
    </location>
</feature>
<organism evidence="4 5">
    <name type="scientific">Basidiobolus ranarum</name>
    <dbReference type="NCBI Taxonomy" id="34480"/>
    <lineage>
        <taxon>Eukaryota</taxon>
        <taxon>Fungi</taxon>
        <taxon>Fungi incertae sedis</taxon>
        <taxon>Zoopagomycota</taxon>
        <taxon>Entomophthoromycotina</taxon>
        <taxon>Basidiobolomycetes</taxon>
        <taxon>Basidiobolales</taxon>
        <taxon>Basidiobolaceae</taxon>
        <taxon>Basidiobolus</taxon>
    </lineage>
</organism>
<evidence type="ECO:0000256" key="2">
    <source>
        <dbReference type="SAM" id="MobiDB-lite"/>
    </source>
</evidence>
<dbReference type="Proteomes" id="UP001479436">
    <property type="component" value="Unassembled WGS sequence"/>
</dbReference>
<feature type="coiled-coil region" evidence="1">
    <location>
        <begin position="21"/>
        <end position="48"/>
    </location>
</feature>
<dbReference type="InterPro" id="IPR015425">
    <property type="entry name" value="FH2_Formin"/>
</dbReference>
<sequence>MKSDGLVGILKAKIYSLEDLVRMSRYTIESLENEIKEIREQYRSKLTNQATQLKELYLMIRESPQDCENGHSRATTADMNFASDKEQRLQDEVERLKNEQITVRQQMTSLEIQIQQFRQNSQPSLMEHTDQLELLDTEDSDIDYSIHSFISLDHNNPSILEDSDDSWAEESIPTSTPKNDFRQVYRRKGHHKKSTPALSMASDSFRDETGNQDVRKGSTTSISRIDLPSEQRKNIVSESTNILNRVRYNDSPLKAERSSMPVTSSTLLSYVSDEVNTALTTGLSPRNSKPPPFTSISPPPPPPPHQDSLNESALNSTPIASTPPSIVTTPSLDESTPSTPLPSSSILSPGLPPPPPPPPPMSSHTSNSFPPPMPQLKPRKQLKWLPRSKVKQFPWEKIPDFAVERTVWSEKVKEEESLGEEFTTKGVFEEIEEIFSARAIEPIDHDTAKEEKAESKITVLNSKLTHNLMIILGRLRHLSSEKIREAILNLNENILTEILIRQFLQFMPSAEERGLLAEYKETPEKLAKADAFCAEMMKIDRYEQRLRAMHFKQTYFERYIALNEDLSAVLEASEALEKSHQFPKLLEIILVVGNFMNGTSFRGSAYGFKIHSINKLVDTKGKRNQITLLHFLVNTIEQRFPGILRFLDELNPVDAGCRVCFHEMKSNFKELNDQFEETQIEIEKYHSGPDKSQDPFTIQMRGFLASAGEQLSESQTKYERMHVTYEKIVKSYGEDPKTMTPEEFFGIFKSFMTSFEKALKDNRLRREQIERAEKRKHQENAKLDEPIAEKPLESELSVNPSPPTEEEKGVMDSLLDVLRRGNDFNAARRANRTEAISRLRDRDRRRTIRTYRRGSVHTRAKDLLVDLSSDKISRRNTSKSTLSIPALAEDN</sequence>
<feature type="compositionally biased region" description="Low complexity" evidence="2">
    <location>
        <begin position="328"/>
        <end position="349"/>
    </location>
</feature>
<dbReference type="PANTHER" id="PTHR45725:SF1">
    <property type="entry name" value="DISHEVELLED ASSOCIATED ACTIVATOR OF MORPHOGENESIS, ISOFORM D"/>
    <property type="match status" value="1"/>
</dbReference>
<evidence type="ECO:0000313" key="5">
    <source>
        <dbReference type="Proteomes" id="UP001479436"/>
    </source>
</evidence>
<feature type="compositionally biased region" description="Basic residues" evidence="2">
    <location>
        <begin position="184"/>
        <end position="194"/>
    </location>
</feature>
<feature type="region of interest" description="Disordered" evidence="2">
    <location>
        <begin position="772"/>
        <end position="810"/>
    </location>
</feature>
<feature type="coiled-coil region" evidence="1">
    <location>
        <begin position="79"/>
        <end position="113"/>
    </location>
</feature>
<dbReference type="Gene3D" id="1.20.58.630">
    <property type="match status" value="1"/>
</dbReference>
<dbReference type="EMBL" id="JASJQH010008249">
    <property type="protein sequence ID" value="KAK9694040.1"/>
    <property type="molecule type" value="Genomic_DNA"/>
</dbReference>
<proteinExistence type="predicted"/>
<feature type="compositionally biased region" description="Basic and acidic residues" evidence="2">
    <location>
        <begin position="772"/>
        <end position="793"/>
    </location>
</feature>
<gene>
    <name evidence="4" type="ORF">K7432_013605</name>
</gene>
<feature type="region of interest" description="Disordered" evidence="2">
    <location>
        <begin position="163"/>
        <end position="222"/>
    </location>
</feature>
<dbReference type="PANTHER" id="PTHR45725">
    <property type="entry name" value="FORMIN HOMOLOGY 2 FAMILY MEMBER"/>
    <property type="match status" value="1"/>
</dbReference>
<dbReference type="PROSITE" id="PS51444">
    <property type="entry name" value="FH2"/>
    <property type="match status" value="1"/>
</dbReference>
<name>A0ABR2VQJ4_9FUNG</name>
<feature type="domain" description="FH2" evidence="3">
    <location>
        <begin position="379"/>
        <end position="781"/>
    </location>
</feature>
<dbReference type="InterPro" id="IPR042201">
    <property type="entry name" value="FH2_Formin_sf"/>
</dbReference>
<dbReference type="Gene3D" id="1.20.58.2220">
    <property type="entry name" value="Formin, FH2 domain"/>
    <property type="match status" value="1"/>
</dbReference>